<dbReference type="EMBL" id="JADKPN010000009">
    <property type="protein sequence ID" value="MBF4764365.1"/>
    <property type="molecule type" value="Genomic_DNA"/>
</dbReference>
<keyword evidence="3" id="KW-1185">Reference proteome</keyword>
<evidence type="ECO:0000313" key="3">
    <source>
        <dbReference type="Proteomes" id="UP000640489"/>
    </source>
</evidence>
<feature type="signal peptide" evidence="1">
    <location>
        <begin position="1"/>
        <end position="26"/>
    </location>
</feature>
<protein>
    <recommendedName>
        <fullName evidence="4">PASTA domain-containing protein</fullName>
    </recommendedName>
</protein>
<comment type="caution">
    <text evidence="2">The sequence shown here is derived from an EMBL/GenBank/DDBJ whole genome shotgun (WGS) entry which is preliminary data.</text>
</comment>
<gene>
    <name evidence="2" type="ORF">ISU07_14620</name>
</gene>
<proteinExistence type="predicted"/>
<evidence type="ECO:0008006" key="4">
    <source>
        <dbReference type="Google" id="ProtNLM"/>
    </source>
</evidence>
<keyword evidence="1" id="KW-0732">Signal</keyword>
<organism evidence="2 3">
    <name type="scientific">Nocardioides islandensis</name>
    <dbReference type="NCBI Taxonomy" id="433663"/>
    <lineage>
        <taxon>Bacteria</taxon>
        <taxon>Bacillati</taxon>
        <taxon>Actinomycetota</taxon>
        <taxon>Actinomycetes</taxon>
        <taxon>Propionibacteriales</taxon>
        <taxon>Nocardioidaceae</taxon>
        <taxon>Nocardioides</taxon>
    </lineage>
</organism>
<name>A0A930VI58_9ACTN</name>
<feature type="chain" id="PRO_5038627194" description="PASTA domain-containing protein" evidence="1">
    <location>
        <begin position="27"/>
        <end position="122"/>
    </location>
</feature>
<sequence length="122" mass="12811">MTLSRTSRTWPAALLLAGLLCPVAGPVSGLAPAGAADDGTCVGSGEYKTIAAGMSIAKLQKAVHDQAPFADTAGKGKQRYRWYTACDAWQPDLDVAVRYHQPVVGRRTVTKKALAVYVAPAP</sequence>
<evidence type="ECO:0000256" key="1">
    <source>
        <dbReference type="SAM" id="SignalP"/>
    </source>
</evidence>
<dbReference type="AlphaFoldDB" id="A0A930VI58"/>
<evidence type="ECO:0000313" key="2">
    <source>
        <dbReference type="EMBL" id="MBF4764365.1"/>
    </source>
</evidence>
<dbReference type="RefSeq" id="WP_194707559.1">
    <property type="nucleotide sequence ID" value="NZ_JADKPN010000009.1"/>
</dbReference>
<dbReference type="Proteomes" id="UP000640489">
    <property type="component" value="Unassembled WGS sequence"/>
</dbReference>
<reference evidence="2" key="1">
    <citation type="submission" date="2020-11" db="EMBL/GenBank/DDBJ databases">
        <title>Nocardioides sp. nov., isolated from Soil of Cynanchum wilfordii Hemsley rhizosphere.</title>
        <authorList>
            <person name="Lee J.-S."/>
            <person name="Suh M.K."/>
            <person name="Kim J.-S."/>
        </authorList>
    </citation>
    <scope>NUCLEOTIDE SEQUENCE</scope>
    <source>
        <strain evidence="2">KCTC 19275</strain>
    </source>
</reference>
<accession>A0A930VI58</accession>